<dbReference type="GO" id="GO:0046872">
    <property type="term" value="F:metal ion binding"/>
    <property type="evidence" value="ECO:0007669"/>
    <property type="project" value="UniProtKB-KW"/>
</dbReference>
<evidence type="ECO:0000259" key="10">
    <source>
        <dbReference type="Pfam" id="PF13090"/>
    </source>
</evidence>
<evidence type="ECO:0000256" key="4">
    <source>
        <dbReference type="ARBA" id="ARBA00022777"/>
    </source>
</evidence>
<feature type="domain" description="Polyphosphate kinase C-terminal" evidence="11">
    <location>
        <begin position="331"/>
        <end position="494"/>
    </location>
</feature>
<keyword evidence="5 6" id="KW-0067">ATP-binding</keyword>
<feature type="binding site" evidence="6">
    <location>
        <position position="467"/>
    </location>
    <ligand>
        <name>ATP</name>
        <dbReference type="ChEBI" id="CHEBI:30616"/>
    </ligand>
</feature>
<feature type="binding site" evidence="6">
    <location>
        <position position="374"/>
    </location>
    <ligand>
        <name>Mg(2+)</name>
        <dbReference type="ChEBI" id="CHEBI:18420"/>
    </ligand>
</feature>
<keyword evidence="6" id="KW-0479">Metal-binding</keyword>
<evidence type="ECO:0000259" key="8">
    <source>
        <dbReference type="Pfam" id="PF02503"/>
    </source>
</evidence>
<comment type="cofactor">
    <cofactor evidence="6">
        <name>Mg(2+)</name>
        <dbReference type="ChEBI" id="CHEBI:18420"/>
    </cofactor>
</comment>
<dbReference type="GO" id="GO:0009358">
    <property type="term" value="C:polyphosphate kinase complex"/>
    <property type="evidence" value="ECO:0007669"/>
    <property type="project" value="InterPro"/>
</dbReference>
<keyword evidence="4 6" id="KW-0418">Kinase</keyword>
<dbReference type="GO" id="GO:0005524">
    <property type="term" value="F:ATP binding"/>
    <property type="evidence" value="ECO:0007669"/>
    <property type="project" value="UniProtKB-KW"/>
</dbReference>
<dbReference type="InterPro" id="IPR025198">
    <property type="entry name" value="PPK_N_dom"/>
</dbReference>
<gene>
    <name evidence="6" type="primary">ppk</name>
    <name evidence="12" type="ORF">TBC1_111726</name>
</gene>
<organism evidence="12">
    <name type="scientific">Lentimicrobium saccharophilum</name>
    <dbReference type="NCBI Taxonomy" id="1678841"/>
    <lineage>
        <taxon>Bacteria</taxon>
        <taxon>Pseudomonadati</taxon>
        <taxon>Bacteroidota</taxon>
        <taxon>Bacteroidia</taxon>
        <taxon>Bacteroidales</taxon>
        <taxon>Lentimicrobiaceae</taxon>
        <taxon>Lentimicrobium</taxon>
    </lineage>
</organism>
<dbReference type="GO" id="GO:0006799">
    <property type="term" value="P:polyphosphate biosynthetic process"/>
    <property type="evidence" value="ECO:0007669"/>
    <property type="project" value="UniProtKB-UniRule"/>
</dbReference>
<evidence type="ECO:0000259" key="11">
    <source>
        <dbReference type="Pfam" id="PF17941"/>
    </source>
</evidence>
<dbReference type="SUPFAM" id="SSF143724">
    <property type="entry name" value="PHP14-like"/>
    <property type="match status" value="1"/>
</dbReference>
<name>A0A0S7BZ87_9BACT</name>
<dbReference type="Pfam" id="PF02503">
    <property type="entry name" value="PP_kinase"/>
    <property type="match status" value="1"/>
</dbReference>
<evidence type="ECO:0000256" key="2">
    <source>
        <dbReference type="ARBA" id="ARBA00022679"/>
    </source>
</evidence>
<dbReference type="HAMAP" id="MF_00347">
    <property type="entry name" value="Polyphosphate_kinase"/>
    <property type="match status" value="1"/>
</dbReference>
<dbReference type="Gene3D" id="3.30.1840.10">
    <property type="entry name" value="Polyphosphate kinase middle domain"/>
    <property type="match status" value="1"/>
</dbReference>
<keyword evidence="3 6" id="KW-0547">Nucleotide-binding</keyword>
<protein>
    <recommendedName>
        <fullName evidence="6 7">Polyphosphate kinase</fullName>
        <ecNumber evidence="6 7">2.7.4.1</ecNumber>
    </recommendedName>
    <alternativeName>
        <fullName evidence="6">ATP-polyphosphate phosphotransferase</fullName>
    </alternativeName>
    <alternativeName>
        <fullName evidence="6">Polyphosphoric acid kinase</fullName>
    </alternativeName>
</protein>
<keyword evidence="13" id="KW-1185">Reference proteome</keyword>
<dbReference type="GO" id="GO:0008976">
    <property type="term" value="F:polyphosphate kinase activity"/>
    <property type="evidence" value="ECO:0007669"/>
    <property type="project" value="UniProtKB-UniRule"/>
</dbReference>
<dbReference type="PANTHER" id="PTHR30218">
    <property type="entry name" value="POLYPHOSPHATE KINASE"/>
    <property type="match status" value="1"/>
</dbReference>
<feature type="binding site" evidence="6">
    <location>
        <position position="563"/>
    </location>
    <ligand>
        <name>ATP</name>
        <dbReference type="ChEBI" id="CHEBI:30616"/>
    </ligand>
</feature>
<dbReference type="PIRSF" id="PIRSF015589">
    <property type="entry name" value="PP_kinase"/>
    <property type="match status" value="1"/>
</dbReference>
<dbReference type="NCBIfam" id="NF003925">
    <property type="entry name" value="PRK05443.3-3"/>
    <property type="match status" value="1"/>
</dbReference>
<feature type="binding site" evidence="6">
    <location>
        <position position="46"/>
    </location>
    <ligand>
        <name>ATP</name>
        <dbReference type="ChEBI" id="CHEBI:30616"/>
    </ligand>
</feature>
<keyword evidence="6" id="KW-0460">Magnesium</keyword>
<dbReference type="SUPFAM" id="SSF140356">
    <property type="entry name" value="PPK N-terminal domain-like"/>
    <property type="match status" value="1"/>
</dbReference>
<dbReference type="CDD" id="cd09164">
    <property type="entry name" value="PLDc_EcPPK1_C1_like"/>
    <property type="match status" value="1"/>
</dbReference>
<evidence type="ECO:0000313" key="12">
    <source>
        <dbReference type="EMBL" id="GAP43570.1"/>
    </source>
</evidence>
<dbReference type="CDD" id="cd09167">
    <property type="entry name" value="PLDc_EcPPK1_C2_like"/>
    <property type="match status" value="1"/>
</dbReference>
<feature type="binding site" evidence="6">
    <location>
        <position position="591"/>
    </location>
    <ligand>
        <name>ATP</name>
        <dbReference type="ChEBI" id="CHEBI:30616"/>
    </ligand>
</feature>
<dbReference type="Gene3D" id="1.20.58.310">
    <property type="entry name" value="Polyphosphate kinase N-terminal domain"/>
    <property type="match status" value="1"/>
</dbReference>
<keyword evidence="1 6" id="KW-0597">Phosphoprotein</keyword>
<evidence type="ECO:0000256" key="6">
    <source>
        <dbReference type="HAMAP-Rule" id="MF_00347"/>
    </source>
</evidence>
<dbReference type="Proteomes" id="UP000053091">
    <property type="component" value="Unassembled WGS sequence"/>
</dbReference>
<accession>A0A0S7BZ87</accession>
<dbReference type="InterPro" id="IPR041108">
    <property type="entry name" value="PP_kinase_C_1"/>
</dbReference>
<dbReference type="AlphaFoldDB" id="A0A0S7BZ87"/>
<feature type="active site" description="Phosphohistidine intermediate" evidence="6">
    <location>
        <position position="434"/>
    </location>
</feature>
<comment type="similarity">
    <text evidence="6 7">Belongs to the polyphosphate kinase 1 (PPK1) family.</text>
</comment>
<dbReference type="Pfam" id="PF17941">
    <property type="entry name" value="PP_kinase_C_1"/>
    <property type="match status" value="1"/>
</dbReference>
<dbReference type="InterPro" id="IPR036832">
    <property type="entry name" value="PPK_N_dom_sf"/>
</dbReference>
<dbReference type="InterPro" id="IPR025200">
    <property type="entry name" value="PPK_C_dom2"/>
</dbReference>
<sequence length="683" mass="78822">MAKQSVSLVNRETSWLEFNGRVLQEAADETTPLIERIKFLGIFSNNLDEFYRVRVATLNRMLDYNKRSGESLSFSPRKVLKEINRIDREQQKEFSGIFRNIVRKLAEEGILIVTEREITRPQGEFVRKYFNQYVRSQLFPIMLNNLKSSSLVDKSIYLAIRLSSSARPGKFQHAIIRVPSKPLPRFVLLPSPDERKFIILLDDVIRYCLDEIFSIFGYDTFKAYTFKFTRDAELDIDNDVSKSFLEIMSESLKQRRLGAPVRFIHDKTMPADLLDILKHKLEISETDTLSKSGRYHNFKDFMSFPDIGRSDLLYAPVPPLEHRRLPRQESILNVIRDQDILLHYPYQSFHYIIDLLREASIDPGVKAIKMTLYRVAKDSSVVNALINAARNGKSVTVFMELQARFDEEANIYWAGKMQEEGVKLIQGIPGFKVHSKLLLIRRKEGEKNVYYANVGTGNFNEETARVYADDSLLTADPQVTADVNAVFHLFESKYNPPKFKSLIVAPFHMRNFFTRMINSEIRNAKNGMEAWCIIKLNNLVDDKMVKKLYQAGKAGVKVRIICRGTCTLVPGIKGLSENIEVISIVDRFLEHSRVFVFHNGGDEKYYISSADWMVRNLDNRIEVACPVNDAGLRQELKTMLLIQLKDNTKARIVNHPDINPYKDAGKTPRIRSQQEIYNYLKGI</sequence>
<dbReference type="Gene3D" id="3.30.870.10">
    <property type="entry name" value="Endonuclease Chain A"/>
    <property type="match status" value="2"/>
</dbReference>
<keyword evidence="2 6" id="KW-0808">Transferase</keyword>
<comment type="function">
    <text evidence="6 7">Catalyzes the reversible transfer of the terminal phosphate of ATP to form a long-chain polyphosphate (polyP).</text>
</comment>
<evidence type="ECO:0000256" key="7">
    <source>
        <dbReference type="RuleBase" id="RU003800"/>
    </source>
</evidence>
<feature type="domain" description="Polyphosphate kinase C-terminal" evidence="10">
    <location>
        <begin position="502"/>
        <end position="673"/>
    </location>
</feature>
<evidence type="ECO:0000256" key="5">
    <source>
        <dbReference type="ARBA" id="ARBA00022840"/>
    </source>
</evidence>
<dbReference type="PATRIC" id="fig|1678841.3.peg.1918"/>
<dbReference type="InterPro" id="IPR003414">
    <property type="entry name" value="PP_kinase"/>
</dbReference>
<feature type="domain" description="Polyphosphate kinase N-terminal" evidence="9">
    <location>
        <begin position="9"/>
        <end position="112"/>
    </location>
</feature>
<evidence type="ECO:0000259" key="9">
    <source>
        <dbReference type="Pfam" id="PF13089"/>
    </source>
</evidence>
<proteinExistence type="inferred from homology"/>
<dbReference type="NCBIfam" id="TIGR03705">
    <property type="entry name" value="poly_P_kin"/>
    <property type="match status" value="1"/>
</dbReference>
<dbReference type="STRING" id="1678841.TBC1_111726"/>
<evidence type="ECO:0000256" key="1">
    <source>
        <dbReference type="ARBA" id="ARBA00022553"/>
    </source>
</evidence>
<dbReference type="InterPro" id="IPR024953">
    <property type="entry name" value="PP_kinase_middle"/>
</dbReference>
<feature type="domain" description="Polyphosphate kinase middle" evidence="8">
    <location>
        <begin position="122"/>
        <end position="304"/>
    </location>
</feature>
<dbReference type="NCBIfam" id="NF003917">
    <property type="entry name" value="PRK05443.1-1"/>
    <property type="match status" value="1"/>
</dbReference>
<feature type="binding site" evidence="6">
    <location>
        <position position="404"/>
    </location>
    <ligand>
        <name>Mg(2+)</name>
        <dbReference type="ChEBI" id="CHEBI:18420"/>
    </ligand>
</feature>
<evidence type="ECO:0000313" key="13">
    <source>
        <dbReference type="Proteomes" id="UP000053091"/>
    </source>
</evidence>
<dbReference type="SUPFAM" id="SSF56024">
    <property type="entry name" value="Phospholipase D/nuclease"/>
    <property type="match status" value="2"/>
</dbReference>
<dbReference type="OrthoDB" id="9761456at2"/>
<comment type="catalytic activity">
    <reaction evidence="6 7">
        <text>[phosphate](n) + ATP = [phosphate](n+1) + ADP</text>
        <dbReference type="Rhea" id="RHEA:19573"/>
        <dbReference type="Rhea" id="RHEA-COMP:9859"/>
        <dbReference type="Rhea" id="RHEA-COMP:14280"/>
        <dbReference type="ChEBI" id="CHEBI:16838"/>
        <dbReference type="ChEBI" id="CHEBI:30616"/>
        <dbReference type="ChEBI" id="CHEBI:456216"/>
        <dbReference type="EC" id="2.7.4.1"/>
    </reaction>
</comment>
<reference evidence="12" key="1">
    <citation type="journal article" date="2015" name="Genome Announc.">
        <title>Draft Genome Sequence of Bacteroidales Strain TBC1, a Novel Isolate from a Methanogenic Wastewater Treatment System.</title>
        <authorList>
            <person name="Tourlousse D.M."/>
            <person name="Matsuura N."/>
            <person name="Sun L."/>
            <person name="Toyonaga M."/>
            <person name="Kuroda K."/>
            <person name="Ohashi A."/>
            <person name="Cruz R."/>
            <person name="Yamaguchi T."/>
            <person name="Sekiguchi Y."/>
        </authorList>
    </citation>
    <scope>NUCLEOTIDE SEQUENCE [LARGE SCALE GENOMIC DNA]</scope>
    <source>
        <strain evidence="12">TBC1</strain>
    </source>
</reference>
<dbReference type="EMBL" id="DF968182">
    <property type="protein sequence ID" value="GAP43570.1"/>
    <property type="molecule type" value="Genomic_DNA"/>
</dbReference>
<evidence type="ECO:0000256" key="3">
    <source>
        <dbReference type="ARBA" id="ARBA00022741"/>
    </source>
</evidence>
<dbReference type="Pfam" id="PF13090">
    <property type="entry name" value="PP_kinase_C"/>
    <property type="match status" value="1"/>
</dbReference>
<dbReference type="EC" id="2.7.4.1" evidence="6 7"/>
<comment type="PTM">
    <text evidence="6 7">An intermediate of this reaction is the autophosphorylated ppk in which a phosphate is covalently linked to a histidine residue through a N-P bond.</text>
</comment>
<dbReference type="InterPro" id="IPR036830">
    <property type="entry name" value="PP_kinase_middle_dom_sf"/>
</dbReference>
<dbReference type="PANTHER" id="PTHR30218:SF0">
    <property type="entry name" value="POLYPHOSPHATE KINASE"/>
    <property type="match status" value="1"/>
</dbReference>
<dbReference type="NCBIfam" id="NF003921">
    <property type="entry name" value="PRK05443.2-2"/>
    <property type="match status" value="1"/>
</dbReference>
<dbReference type="Pfam" id="PF13089">
    <property type="entry name" value="PP_kinase_N"/>
    <property type="match status" value="1"/>
</dbReference>